<evidence type="ECO:0000313" key="2">
    <source>
        <dbReference type="Proteomes" id="UP001059597"/>
    </source>
</evidence>
<keyword evidence="2" id="KW-1185">Reference proteome</keyword>
<keyword evidence="1" id="KW-0614">Plasmid</keyword>
<accession>A0ABN6R9D6</accession>
<name>A0ABN6R9D6_STRNI</name>
<evidence type="ECO:0000313" key="1">
    <source>
        <dbReference type="EMBL" id="BDM74367.1"/>
    </source>
</evidence>
<dbReference type="Proteomes" id="UP001059597">
    <property type="component" value="Plasmid SNP1"/>
</dbReference>
<geneLocation type="plasmid" evidence="1 2">
    <name>SNP1</name>
</geneLocation>
<organism evidence="1 2">
    <name type="scientific">Streptomyces nigrescens</name>
    <dbReference type="NCBI Taxonomy" id="1920"/>
    <lineage>
        <taxon>Bacteria</taxon>
        <taxon>Bacillati</taxon>
        <taxon>Actinomycetota</taxon>
        <taxon>Actinomycetes</taxon>
        <taxon>Kitasatosporales</taxon>
        <taxon>Streptomycetaceae</taxon>
        <taxon>Streptomyces</taxon>
    </lineage>
</organism>
<gene>
    <name evidence="1" type="ORF">HEK616_78540</name>
</gene>
<dbReference type="EMBL" id="AP026074">
    <property type="protein sequence ID" value="BDM74367.1"/>
    <property type="molecule type" value="Genomic_DNA"/>
</dbReference>
<proteinExistence type="predicted"/>
<reference evidence="1" key="1">
    <citation type="submission" date="2022-06" db="EMBL/GenBank/DDBJ databases">
        <title>Complete genome sequence of Streptomyces nigrescens HEK616.</title>
        <authorList>
            <person name="Asamizu S."/>
            <person name="Onaka H."/>
        </authorList>
    </citation>
    <scope>NUCLEOTIDE SEQUENCE</scope>
    <source>
        <strain evidence="1">HEK616</strain>
        <plasmid evidence="1">SNP1</plasmid>
    </source>
</reference>
<protein>
    <submittedName>
        <fullName evidence="1">Uncharacterized protein</fullName>
    </submittedName>
</protein>
<sequence>MIDATSPPQVPGRVRHVPVPTDAQRISTLDRIDYENALLADLGPTEDRTAEQWARTVLEEAPRDMRRALTQGWTALGLQLGPALSEGCVLGWPVRHSTPDSVLLSTSSTLGLHGQLVFQRLPGELLFASFIQLEGDAARALWASVEGRHPDAMHRLLDRAISRTTPA</sequence>